<keyword evidence="3" id="KW-1185">Reference proteome</keyword>
<dbReference type="Proteomes" id="UP000192455">
    <property type="component" value="Unassembled WGS sequence"/>
</dbReference>
<proteinExistence type="predicted"/>
<feature type="compositionally biased region" description="Basic and acidic residues" evidence="1">
    <location>
        <begin position="323"/>
        <end position="336"/>
    </location>
</feature>
<evidence type="ECO:0000256" key="1">
    <source>
        <dbReference type="SAM" id="MobiDB-lite"/>
    </source>
</evidence>
<gene>
    <name evidence="2" type="ORF">SAMN05421849_2387</name>
</gene>
<protein>
    <submittedName>
        <fullName evidence="2">Uncharacterized protein</fullName>
    </submittedName>
</protein>
<dbReference type="AlphaFoldDB" id="A0A1R3XB13"/>
<feature type="compositionally biased region" description="Basic and acidic residues" evidence="1">
    <location>
        <begin position="64"/>
        <end position="74"/>
    </location>
</feature>
<feature type="compositionally biased region" description="Basic and acidic residues" evidence="1">
    <location>
        <begin position="31"/>
        <end position="49"/>
    </location>
</feature>
<feature type="compositionally biased region" description="Basic and acidic residues" evidence="1">
    <location>
        <begin position="411"/>
        <end position="420"/>
    </location>
</feature>
<feature type="compositionally biased region" description="Basic and acidic residues" evidence="1">
    <location>
        <begin position="100"/>
        <end position="111"/>
    </location>
</feature>
<feature type="region of interest" description="Disordered" evidence="1">
    <location>
        <begin position="240"/>
        <end position="461"/>
    </location>
</feature>
<reference evidence="2 3" key="1">
    <citation type="submission" date="2017-01" db="EMBL/GenBank/DDBJ databases">
        <authorList>
            <person name="Mah S.A."/>
            <person name="Swanson W.J."/>
            <person name="Moy G.W."/>
            <person name="Vacquier V.D."/>
        </authorList>
    </citation>
    <scope>NUCLEOTIDE SEQUENCE [LARGE SCALE GENOMIC DNA]</scope>
    <source>
        <strain evidence="2 3">DSM 21219</strain>
    </source>
</reference>
<feature type="compositionally biased region" description="Gly residues" evidence="1">
    <location>
        <begin position="422"/>
        <end position="431"/>
    </location>
</feature>
<dbReference type="RefSeq" id="WP_076650265.1">
    <property type="nucleotide sequence ID" value="NZ_FTPS01000002.1"/>
</dbReference>
<feature type="compositionally biased region" description="Basic and acidic residues" evidence="1">
    <location>
        <begin position="243"/>
        <end position="311"/>
    </location>
</feature>
<dbReference type="STRING" id="515897.SAMN05421849_2387"/>
<evidence type="ECO:0000313" key="3">
    <source>
        <dbReference type="Proteomes" id="UP000192455"/>
    </source>
</evidence>
<feature type="compositionally biased region" description="Basic and acidic residues" evidence="1">
    <location>
        <begin position="434"/>
        <end position="461"/>
    </location>
</feature>
<sequence>MARETETPGNDPQKADDKEQPKGQTGLQSASKDDTDKDRDRDKDRDKQPIRQSAGKAATANDRPGQKPDDRDQSGESESETDGFAELREQNKKARSLVGEAEKLNKDDKAPDLRRRMAQQWAYNAETFNELYEAACDAGLDDFGPLSETAVEADLVTFLLNHSEDELEGPLELARVRVAARCIKEIVERQEKQRTGILAKARSAGVESDELGERIEDCIEDISDQRGRYRPRLHHLAGRGRARYGDEGRERDEREGRGRPRRLDGDRRGDPRFHDGRDRYAPDVEAQRPYRQEHRDPPGRGRYRDDHEPVRGRRVFGTGYDPYGHDDPLPHEDWGMDRGFLGARDRDGDDDRRGYRNERDDDRRDMRPDVRRERRAAPRPPRDRDDDFGDPYRGPRRGPGRPEGGPVGSRYYDDEGERGGRPGRFGGGRGGPDYSRRYRDEDDDDRPGRYGGHDEGPRRRR</sequence>
<feature type="compositionally biased region" description="Basic and acidic residues" evidence="1">
    <location>
        <begin position="343"/>
        <end position="385"/>
    </location>
</feature>
<organism evidence="2 3">
    <name type="scientific">Pontibaca methylaminivorans</name>
    <dbReference type="NCBI Taxonomy" id="515897"/>
    <lineage>
        <taxon>Bacteria</taxon>
        <taxon>Pseudomonadati</taxon>
        <taxon>Pseudomonadota</taxon>
        <taxon>Alphaproteobacteria</taxon>
        <taxon>Rhodobacterales</taxon>
        <taxon>Roseobacteraceae</taxon>
        <taxon>Pontibaca</taxon>
    </lineage>
</organism>
<dbReference type="EMBL" id="FTPS01000002">
    <property type="protein sequence ID" value="SIT86719.1"/>
    <property type="molecule type" value="Genomic_DNA"/>
</dbReference>
<accession>A0A1R3XB13</accession>
<dbReference type="OrthoDB" id="34459at2"/>
<feature type="region of interest" description="Disordered" evidence="1">
    <location>
        <begin position="1"/>
        <end position="111"/>
    </location>
</feature>
<name>A0A1R3XB13_9RHOB</name>
<evidence type="ECO:0000313" key="2">
    <source>
        <dbReference type="EMBL" id="SIT86719.1"/>
    </source>
</evidence>